<dbReference type="GeneID" id="29933414"/>
<evidence type="ECO:0000313" key="3">
    <source>
        <dbReference type="Proteomes" id="UP000321722"/>
    </source>
</evidence>
<protein>
    <submittedName>
        <fullName evidence="2">Uncharacterized protein</fullName>
    </submittedName>
</protein>
<comment type="caution">
    <text evidence="2">The sequence shown here is derived from an EMBL/GenBank/DDBJ whole genome shotgun (WGS) entry which is preliminary data.</text>
</comment>
<keyword evidence="3" id="KW-1185">Reference proteome</keyword>
<organism evidence="2 3">
    <name type="scientific">Ligilactobacillus aviarius</name>
    <dbReference type="NCBI Taxonomy" id="1606"/>
    <lineage>
        <taxon>Bacteria</taxon>
        <taxon>Bacillati</taxon>
        <taxon>Bacillota</taxon>
        <taxon>Bacilli</taxon>
        <taxon>Lactobacillales</taxon>
        <taxon>Lactobacillaceae</taxon>
        <taxon>Ligilactobacillus</taxon>
    </lineage>
</organism>
<evidence type="ECO:0000313" key="2">
    <source>
        <dbReference type="EMBL" id="GEK41297.1"/>
    </source>
</evidence>
<gene>
    <name evidence="2" type="ORF">LAV01_01290</name>
</gene>
<dbReference type="EMBL" id="BJUI01000001">
    <property type="protein sequence ID" value="GEK41297.1"/>
    <property type="molecule type" value="Genomic_DNA"/>
</dbReference>
<dbReference type="Proteomes" id="UP000321722">
    <property type="component" value="Unassembled WGS sequence"/>
</dbReference>
<dbReference type="AlphaFoldDB" id="A0A510WRS9"/>
<sequence>MKRNKWIVIGIILLTILTPRVALAKGFHDDGGGDFGGDHIVFHDDDGGAGHDDFDDGDDSVTSDGGETQSFGSRLKDTFNYLIPQDWHGSHSSYSHISSGMYSKNQSTALNQLIEWGFELIELVLDLWMSYIVLVDFIWEDLPDKVKDWISSILTSKDPEKNRHAIKRKW</sequence>
<keyword evidence="1" id="KW-0732">Signal</keyword>
<name>A0A510WRS9_9LACO</name>
<evidence type="ECO:0000256" key="1">
    <source>
        <dbReference type="SAM" id="SignalP"/>
    </source>
</evidence>
<accession>A0A510WRS9</accession>
<feature type="signal peptide" evidence="1">
    <location>
        <begin position="1"/>
        <end position="24"/>
    </location>
</feature>
<dbReference type="RefSeq" id="WP_057827951.1">
    <property type="nucleotide sequence ID" value="NZ_BAAACL010000015.1"/>
</dbReference>
<proteinExistence type="predicted"/>
<feature type="chain" id="PRO_5022152773" evidence="1">
    <location>
        <begin position="25"/>
        <end position="170"/>
    </location>
</feature>
<reference evidence="2 3" key="1">
    <citation type="submission" date="2019-07" db="EMBL/GenBank/DDBJ databases">
        <title>Whole genome shotgun sequence of Lactobacillus aviarius subsp. aviarius NBRC 102162.</title>
        <authorList>
            <person name="Hosoyama A."/>
            <person name="Uohara A."/>
            <person name="Ohji S."/>
            <person name="Ichikawa N."/>
        </authorList>
    </citation>
    <scope>NUCLEOTIDE SEQUENCE [LARGE SCALE GENOMIC DNA]</scope>
    <source>
        <strain evidence="2 3">NBRC 102162</strain>
    </source>
</reference>